<dbReference type="Pfam" id="PF01471">
    <property type="entry name" value="PG_binding_1"/>
    <property type="match status" value="1"/>
</dbReference>
<gene>
    <name evidence="3" type="ORF">bsdtb5_33780</name>
</gene>
<keyword evidence="1" id="KW-1133">Transmembrane helix</keyword>
<dbReference type="SUPFAM" id="SSF47090">
    <property type="entry name" value="PGBD-like"/>
    <property type="match status" value="1"/>
</dbReference>
<feature type="transmembrane region" description="Helical" evidence="1">
    <location>
        <begin position="7"/>
        <end position="26"/>
    </location>
</feature>
<keyword evidence="1" id="KW-0472">Membrane</keyword>
<dbReference type="KEGG" id="ahb:bsdtb5_33780"/>
<dbReference type="InterPro" id="IPR036365">
    <property type="entry name" value="PGBD-like_sf"/>
</dbReference>
<dbReference type="EMBL" id="AP024169">
    <property type="protein sequence ID" value="BCN32083.1"/>
    <property type="molecule type" value="Genomic_DNA"/>
</dbReference>
<evidence type="ECO:0000313" key="3">
    <source>
        <dbReference type="EMBL" id="BCN32083.1"/>
    </source>
</evidence>
<evidence type="ECO:0000256" key="1">
    <source>
        <dbReference type="SAM" id="Phobius"/>
    </source>
</evidence>
<dbReference type="RefSeq" id="WP_271713163.1">
    <property type="nucleotide sequence ID" value="NZ_AP024169.1"/>
</dbReference>
<dbReference type="InterPro" id="IPR036366">
    <property type="entry name" value="PGBDSf"/>
</dbReference>
<reference evidence="3 4" key="1">
    <citation type="submission" date="2020-11" db="EMBL/GenBank/DDBJ databases">
        <title>Draft genome sequencing of a Lachnospiraceae strain isolated from anoxic soil subjected to BSD treatment.</title>
        <authorList>
            <person name="Uek A."/>
            <person name="Tonouchi A."/>
        </authorList>
    </citation>
    <scope>NUCLEOTIDE SEQUENCE [LARGE SCALE GENOMIC DNA]</scope>
    <source>
        <strain evidence="3 4">TB5</strain>
    </source>
</reference>
<feature type="domain" description="Peptidoglycan binding-like" evidence="2">
    <location>
        <begin position="45"/>
        <end position="99"/>
    </location>
</feature>
<evidence type="ECO:0000313" key="4">
    <source>
        <dbReference type="Proteomes" id="UP000595897"/>
    </source>
</evidence>
<proteinExistence type="predicted"/>
<evidence type="ECO:0000259" key="2">
    <source>
        <dbReference type="Pfam" id="PF01471"/>
    </source>
</evidence>
<dbReference type="Proteomes" id="UP000595897">
    <property type="component" value="Chromosome"/>
</dbReference>
<name>A0A7R7ENJ7_9FIRM</name>
<keyword evidence="1" id="KW-0812">Transmembrane</keyword>
<sequence length="157" mass="17876">MDNFKRILAKIMIVLCLSSMVTPYAFPISNSESVVRVQAATYSKSTVYRVQEKLNYHGYSCGEPDGKIGNHTKTAIREYQKDKGLKVTGTINKSLLKSLHIKATSTTVSNKKERIVYVTESGKKYHRDGCRYLWHSRIPMKLSEAKKYYEPCSVCNP</sequence>
<dbReference type="Gene3D" id="1.10.101.10">
    <property type="entry name" value="PGBD-like superfamily/PGBD"/>
    <property type="match status" value="1"/>
</dbReference>
<protein>
    <recommendedName>
        <fullName evidence="2">Peptidoglycan binding-like domain-containing protein</fullName>
    </recommendedName>
</protein>
<organism evidence="3 4">
    <name type="scientific">Anaeromicropila herbilytica</name>
    <dbReference type="NCBI Taxonomy" id="2785025"/>
    <lineage>
        <taxon>Bacteria</taxon>
        <taxon>Bacillati</taxon>
        <taxon>Bacillota</taxon>
        <taxon>Clostridia</taxon>
        <taxon>Lachnospirales</taxon>
        <taxon>Lachnospiraceae</taxon>
        <taxon>Anaeromicropila</taxon>
    </lineage>
</organism>
<dbReference type="InterPro" id="IPR002477">
    <property type="entry name" value="Peptidoglycan-bd-like"/>
</dbReference>
<accession>A0A7R7ENJ7</accession>
<dbReference type="AlphaFoldDB" id="A0A7R7ENJ7"/>
<keyword evidence="4" id="KW-1185">Reference proteome</keyword>